<protein>
    <submittedName>
        <fullName evidence="3">DUF2157 domain-containing protein</fullName>
    </submittedName>
</protein>
<feature type="transmembrane region" description="Helical" evidence="1">
    <location>
        <begin position="248"/>
        <end position="265"/>
    </location>
</feature>
<keyword evidence="1" id="KW-0472">Membrane</keyword>
<evidence type="ECO:0000313" key="3">
    <source>
        <dbReference type="EMBL" id="RSK30129.1"/>
    </source>
</evidence>
<accession>A0A3R9NJY5</accession>
<feature type="transmembrane region" description="Helical" evidence="1">
    <location>
        <begin position="106"/>
        <end position="124"/>
    </location>
</feature>
<feature type="transmembrane region" description="Helical" evidence="1">
    <location>
        <begin position="188"/>
        <end position="205"/>
    </location>
</feature>
<keyword evidence="1" id="KW-0812">Transmembrane</keyword>
<proteinExistence type="predicted"/>
<sequence>MLPEAVLTELLEHQLLPPAQAERIRQDEATRPFSLHRELRLLLYLGIVLLSGGLGVLIYQHINEIGHGVVVAAITLLMLGCFGYAARHRPPFTWAEAPRAGFLPDYALLLGCLLFITLETYLQVQYSFFGTRYGLVTLLPAGLFLGLAYWFDHRGVLAMGITALASWVGVTIQPLSAFATNNFWHSRLSTAAIGLGLGLMAAGIASERLGRKAHFAFTYLSLGSNLLLLAATATLLDFTPGPDSLPPALLVLLILGVCAALIWHARRTHSYLFLLMGVGYAYTAVTYVVVRFLVATADYGHDGGVFMLLFLYVPLSAVGVILFFVNIKKILGLR</sequence>
<dbReference type="OrthoDB" id="650263at2"/>
<feature type="transmembrane region" description="Helical" evidence="1">
    <location>
        <begin position="156"/>
        <end position="176"/>
    </location>
</feature>
<dbReference type="InterPro" id="IPR018677">
    <property type="entry name" value="DUF2157"/>
</dbReference>
<comment type="caution">
    <text evidence="3">The sequence shown here is derived from an EMBL/GenBank/DDBJ whole genome shotgun (WGS) entry which is preliminary data.</text>
</comment>
<feature type="transmembrane region" description="Helical" evidence="1">
    <location>
        <begin position="130"/>
        <end position="151"/>
    </location>
</feature>
<gene>
    <name evidence="3" type="ORF">EI290_14840</name>
</gene>
<feature type="transmembrane region" description="Helical" evidence="1">
    <location>
        <begin position="65"/>
        <end position="85"/>
    </location>
</feature>
<organism evidence="3 4">
    <name type="scientific">Hymenobacter metallilatus</name>
    <dbReference type="NCBI Taxonomy" id="2493666"/>
    <lineage>
        <taxon>Bacteria</taxon>
        <taxon>Pseudomonadati</taxon>
        <taxon>Bacteroidota</taxon>
        <taxon>Cytophagia</taxon>
        <taxon>Cytophagales</taxon>
        <taxon>Hymenobacteraceae</taxon>
        <taxon>Hymenobacter</taxon>
    </lineage>
</organism>
<feature type="transmembrane region" description="Helical" evidence="1">
    <location>
        <begin position="41"/>
        <end position="59"/>
    </location>
</feature>
<keyword evidence="1" id="KW-1133">Transmembrane helix</keyword>
<feature type="transmembrane region" description="Helical" evidence="1">
    <location>
        <begin position="272"/>
        <end position="294"/>
    </location>
</feature>
<feature type="transmembrane region" description="Helical" evidence="1">
    <location>
        <begin position="306"/>
        <end position="325"/>
    </location>
</feature>
<name>A0A3R9NJY5_9BACT</name>
<reference evidence="3 4" key="1">
    <citation type="submission" date="2018-12" db="EMBL/GenBank/DDBJ databases">
        <authorList>
            <person name="Feng G."/>
            <person name="Zhu H."/>
        </authorList>
    </citation>
    <scope>NUCLEOTIDE SEQUENCE [LARGE SCALE GENOMIC DNA]</scope>
    <source>
        <strain evidence="3 4">9PBR-2</strain>
    </source>
</reference>
<dbReference type="EMBL" id="RWIS01000010">
    <property type="protein sequence ID" value="RSK30129.1"/>
    <property type="molecule type" value="Genomic_DNA"/>
</dbReference>
<dbReference type="RefSeq" id="WP_125431999.1">
    <property type="nucleotide sequence ID" value="NZ_RWIS01000010.1"/>
</dbReference>
<feature type="domain" description="DUF2157" evidence="2">
    <location>
        <begin position="10"/>
        <end position="155"/>
    </location>
</feature>
<evidence type="ECO:0000256" key="1">
    <source>
        <dbReference type="SAM" id="Phobius"/>
    </source>
</evidence>
<dbReference type="Proteomes" id="UP000280066">
    <property type="component" value="Unassembled WGS sequence"/>
</dbReference>
<dbReference type="AlphaFoldDB" id="A0A3R9NJY5"/>
<evidence type="ECO:0000259" key="2">
    <source>
        <dbReference type="Pfam" id="PF09925"/>
    </source>
</evidence>
<keyword evidence="4" id="KW-1185">Reference proteome</keyword>
<dbReference type="Pfam" id="PF09925">
    <property type="entry name" value="DUF2157"/>
    <property type="match status" value="1"/>
</dbReference>
<evidence type="ECO:0000313" key="4">
    <source>
        <dbReference type="Proteomes" id="UP000280066"/>
    </source>
</evidence>
<feature type="transmembrane region" description="Helical" evidence="1">
    <location>
        <begin position="217"/>
        <end position="236"/>
    </location>
</feature>